<feature type="region of interest" description="Disordered" evidence="1">
    <location>
        <begin position="1"/>
        <end position="52"/>
    </location>
</feature>
<dbReference type="AlphaFoldDB" id="A0A1S4KN23"/>
<evidence type="ECO:0000256" key="1">
    <source>
        <dbReference type="SAM" id="MobiDB-lite"/>
    </source>
</evidence>
<sequence length="52" mass="5712">WRPAHDGVAPLHLHHGAKGGRLRQLHQDSPRRQRSRGENASGLGEGRGMLVV</sequence>
<evidence type="ECO:0000313" key="3">
    <source>
        <dbReference type="Proteomes" id="UP000001555"/>
    </source>
</evidence>
<dbReference type="EnsemblMetazoa" id="ISCW001954-RA">
    <property type="protein sequence ID" value="ISCW001954-PA"/>
    <property type="gene ID" value="ISCW001954"/>
</dbReference>
<dbReference type="EMBL" id="ABJB010352695">
    <property type="status" value="NOT_ANNOTATED_CDS"/>
    <property type="molecule type" value="Genomic_DNA"/>
</dbReference>
<dbReference type="VEuPathDB" id="VectorBase:ISCI001954"/>
<reference evidence="3" key="1">
    <citation type="submission" date="2008-03" db="EMBL/GenBank/DDBJ databases">
        <title>Annotation of Ixodes scapularis.</title>
        <authorList>
            <consortium name="Ixodes scapularis Genome Project Consortium"/>
            <person name="Caler E."/>
            <person name="Hannick L.I."/>
            <person name="Bidwell S."/>
            <person name="Joardar V."/>
            <person name="Thiagarajan M."/>
            <person name="Amedeo P."/>
            <person name="Galinsky K.J."/>
            <person name="Schobel S."/>
            <person name="Inman J."/>
            <person name="Hostetler J."/>
            <person name="Miller J."/>
            <person name="Hammond M."/>
            <person name="Megy K."/>
            <person name="Lawson D."/>
            <person name="Kodira C."/>
            <person name="Sutton G."/>
            <person name="Meyer J."/>
            <person name="Hill C.A."/>
            <person name="Birren B."/>
            <person name="Nene V."/>
            <person name="Collins F."/>
            <person name="Alarcon-Chaidez F."/>
            <person name="Wikel S."/>
            <person name="Strausberg R."/>
        </authorList>
    </citation>
    <scope>NUCLEOTIDE SEQUENCE [LARGE SCALE GENOMIC DNA]</scope>
    <source>
        <strain evidence="3">Wikel</strain>
    </source>
</reference>
<protein>
    <submittedName>
        <fullName evidence="2">Uncharacterized protein</fullName>
    </submittedName>
</protein>
<name>A0A1S4KN23_IXOSC</name>
<dbReference type="VEuPathDB" id="VectorBase:ISCW001954"/>
<dbReference type="Proteomes" id="UP000001555">
    <property type="component" value="Unassembled WGS sequence"/>
</dbReference>
<evidence type="ECO:0000313" key="2">
    <source>
        <dbReference type="EnsemblMetazoa" id="ISCW001954-PA"/>
    </source>
</evidence>
<reference evidence="2" key="2">
    <citation type="submission" date="2020-05" db="UniProtKB">
        <authorList>
            <consortium name="EnsemblMetazoa"/>
        </authorList>
    </citation>
    <scope>IDENTIFICATION</scope>
    <source>
        <strain evidence="2">wikel</strain>
    </source>
</reference>
<keyword evidence="3" id="KW-1185">Reference proteome</keyword>
<feature type="compositionally biased region" description="Basic residues" evidence="1">
    <location>
        <begin position="12"/>
        <end position="24"/>
    </location>
</feature>
<feature type="compositionally biased region" description="Gly residues" evidence="1">
    <location>
        <begin position="43"/>
        <end position="52"/>
    </location>
</feature>
<feature type="compositionally biased region" description="Basic and acidic residues" evidence="1">
    <location>
        <begin position="25"/>
        <end position="37"/>
    </location>
</feature>
<proteinExistence type="predicted"/>
<dbReference type="InParanoid" id="A0A1S4KN23"/>
<accession>A0A1S4KN23</accession>
<organism evidence="2 3">
    <name type="scientific">Ixodes scapularis</name>
    <name type="common">Black-legged tick</name>
    <name type="synonym">Deer tick</name>
    <dbReference type="NCBI Taxonomy" id="6945"/>
    <lineage>
        <taxon>Eukaryota</taxon>
        <taxon>Metazoa</taxon>
        <taxon>Ecdysozoa</taxon>
        <taxon>Arthropoda</taxon>
        <taxon>Chelicerata</taxon>
        <taxon>Arachnida</taxon>
        <taxon>Acari</taxon>
        <taxon>Parasitiformes</taxon>
        <taxon>Ixodida</taxon>
        <taxon>Ixodoidea</taxon>
        <taxon>Ixodidae</taxon>
        <taxon>Ixodinae</taxon>
        <taxon>Ixodes</taxon>
    </lineage>
</organism>